<organism evidence="12 13">
    <name type="scientific">Herbinix hemicellulosilytica</name>
    <dbReference type="NCBI Taxonomy" id="1564487"/>
    <lineage>
        <taxon>Bacteria</taxon>
        <taxon>Bacillati</taxon>
        <taxon>Bacillota</taxon>
        <taxon>Clostridia</taxon>
        <taxon>Lachnospirales</taxon>
        <taxon>Lachnospiraceae</taxon>
        <taxon>Herbinix</taxon>
    </lineage>
</organism>
<evidence type="ECO:0000256" key="4">
    <source>
        <dbReference type="ARBA" id="ARBA00013185"/>
    </source>
</evidence>
<dbReference type="NCBIfam" id="NF008277">
    <property type="entry name" value="PRK11055.1"/>
    <property type="match status" value="1"/>
</dbReference>
<evidence type="ECO:0000256" key="3">
    <source>
        <dbReference type="ARBA" id="ARBA00006206"/>
    </source>
</evidence>
<evidence type="ECO:0000256" key="5">
    <source>
        <dbReference type="ARBA" id="ARBA00014165"/>
    </source>
</evidence>
<dbReference type="InterPro" id="IPR015443">
    <property type="entry name" value="Aldose_1-epimerase"/>
</dbReference>
<comment type="similarity">
    <text evidence="3 8">Belongs to the aldose epimerase family.</text>
</comment>
<dbReference type="Gene3D" id="2.70.98.10">
    <property type="match status" value="1"/>
</dbReference>
<dbReference type="InterPro" id="IPR008183">
    <property type="entry name" value="Aldose_1/G6P_1-epimerase"/>
</dbReference>
<evidence type="ECO:0000256" key="2">
    <source>
        <dbReference type="ARBA" id="ARBA00005028"/>
    </source>
</evidence>
<dbReference type="CDD" id="cd09019">
    <property type="entry name" value="galactose_mutarotase_like"/>
    <property type="match status" value="1"/>
</dbReference>
<dbReference type="PIRSF" id="PIRSF005096">
    <property type="entry name" value="GALM"/>
    <property type="match status" value="1"/>
</dbReference>
<dbReference type="PANTHER" id="PTHR10091:SF0">
    <property type="entry name" value="GALACTOSE MUTAROTASE"/>
    <property type="match status" value="1"/>
</dbReference>
<protein>
    <recommendedName>
        <fullName evidence="5 8">Aldose 1-epimerase</fullName>
        <ecNumber evidence="4 8">5.1.3.3</ecNumber>
    </recommendedName>
</protein>
<dbReference type="AlphaFoldDB" id="A0A0H5SHK7"/>
<feature type="binding site" evidence="11">
    <location>
        <begin position="180"/>
        <end position="182"/>
    </location>
    <ligand>
        <name>beta-D-galactose</name>
        <dbReference type="ChEBI" id="CHEBI:27667"/>
    </ligand>
</feature>
<dbReference type="InterPro" id="IPR014718">
    <property type="entry name" value="GH-type_carb-bd"/>
</dbReference>
<dbReference type="UniPathway" id="UPA00242"/>
<dbReference type="OrthoDB" id="9779408at2"/>
<evidence type="ECO:0000313" key="13">
    <source>
        <dbReference type="Proteomes" id="UP000236497"/>
    </source>
</evidence>
<feature type="active site" description="Proton acceptor" evidence="9">
    <location>
        <position position="317"/>
    </location>
</feature>
<accession>A0A0H5SHK7</accession>
<feature type="active site" description="Proton donor" evidence="9">
    <location>
        <position position="180"/>
    </location>
</feature>
<dbReference type="EMBL" id="CVTD020000017">
    <property type="protein sequence ID" value="CRZ34969.1"/>
    <property type="molecule type" value="Genomic_DNA"/>
</dbReference>
<dbReference type="PROSITE" id="PS00545">
    <property type="entry name" value="ALDOSE_1_EPIMERASE"/>
    <property type="match status" value="1"/>
</dbReference>
<dbReference type="SUPFAM" id="SSF74650">
    <property type="entry name" value="Galactose mutarotase-like"/>
    <property type="match status" value="1"/>
</dbReference>
<evidence type="ECO:0000256" key="8">
    <source>
        <dbReference type="PIRNR" id="PIRNR005096"/>
    </source>
</evidence>
<dbReference type="InterPro" id="IPR011013">
    <property type="entry name" value="Gal_mutarotase_sf_dom"/>
</dbReference>
<feature type="binding site" evidence="11">
    <location>
        <begin position="80"/>
        <end position="81"/>
    </location>
    <ligand>
        <name>beta-D-galactose</name>
        <dbReference type="ChEBI" id="CHEBI:27667"/>
    </ligand>
</feature>
<evidence type="ECO:0000256" key="11">
    <source>
        <dbReference type="PIRSR" id="PIRSR005096-3"/>
    </source>
</evidence>
<evidence type="ECO:0000256" key="9">
    <source>
        <dbReference type="PIRSR" id="PIRSR005096-1"/>
    </source>
</evidence>
<dbReference type="GO" id="GO:0006006">
    <property type="term" value="P:glucose metabolic process"/>
    <property type="evidence" value="ECO:0007669"/>
    <property type="project" value="TreeGrafter"/>
</dbReference>
<keyword evidence="7 8" id="KW-0119">Carbohydrate metabolism</keyword>
<keyword evidence="13" id="KW-1185">Reference proteome</keyword>
<dbReference type="PANTHER" id="PTHR10091">
    <property type="entry name" value="ALDOSE-1-EPIMERASE"/>
    <property type="match status" value="1"/>
</dbReference>
<dbReference type="Proteomes" id="UP000236497">
    <property type="component" value="Unassembled WGS sequence"/>
</dbReference>
<gene>
    <name evidence="12" type="primary">mro</name>
    <name evidence="12" type="ORF">HHT355_1769</name>
</gene>
<dbReference type="InterPro" id="IPR018052">
    <property type="entry name" value="Ald1_epimerase_CS"/>
</dbReference>
<dbReference type="RefSeq" id="WP_103203066.1">
    <property type="nucleotide sequence ID" value="NZ_CVTD020000017.1"/>
</dbReference>
<dbReference type="EC" id="5.1.3.3" evidence="4 8"/>
<comment type="catalytic activity">
    <reaction evidence="1 8">
        <text>alpha-D-glucose = beta-D-glucose</text>
        <dbReference type="Rhea" id="RHEA:10264"/>
        <dbReference type="ChEBI" id="CHEBI:15903"/>
        <dbReference type="ChEBI" id="CHEBI:17925"/>
        <dbReference type="EC" id="5.1.3.3"/>
    </reaction>
</comment>
<dbReference type="Pfam" id="PF01263">
    <property type="entry name" value="Aldose_epim"/>
    <property type="match status" value="1"/>
</dbReference>
<dbReference type="GO" id="GO:0030246">
    <property type="term" value="F:carbohydrate binding"/>
    <property type="evidence" value="ECO:0007669"/>
    <property type="project" value="InterPro"/>
</dbReference>
<proteinExistence type="inferred from homology"/>
<evidence type="ECO:0000256" key="6">
    <source>
        <dbReference type="ARBA" id="ARBA00023235"/>
    </source>
</evidence>
<dbReference type="GO" id="GO:0033499">
    <property type="term" value="P:galactose catabolic process via UDP-galactose, Leloir pathway"/>
    <property type="evidence" value="ECO:0007669"/>
    <property type="project" value="TreeGrafter"/>
</dbReference>
<evidence type="ECO:0000256" key="10">
    <source>
        <dbReference type="PIRSR" id="PIRSR005096-2"/>
    </source>
</evidence>
<sequence>MKITQKPFGKTKNGEEATLYTITNSNGMKVSFTDYGANIVSIIVPDRNGKLDDVALGFENIEGYEDNKPGFGSFIGRSANRIGGAKFELNGKVYELEKNDGANNLHGGSPGYNKVMYDTEIFEDGDMISIEFSRLSPDGEQGFPGNLDITVTYSLTDNNELVIEYHAVSDKDTVVNLTNHSYFNLSGHNSGDILNHKVWINADKFTPTTDDLIPTGELRDVSGTPMDFRTLKRIGDDIDSDYEPLRQAGGYDHNYVLNNESGEVEKVAELVDESTGRVMEVFTNKPGMQFYTSNMLTPVENGKDEATYGKRAGVCFETQYFPNACNIKSFPSSILKAGQEYDFVTIYKFSCR</sequence>
<dbReference type="InterPro" id="IPR047215">
    <property type="entry name" value="Galactose_mutarotase-like"/>
</dbReference>
<name>A0A0H5SHK7_HERHM</name>
<dbReference type="GO" id="GO:0004034">
    <property type="term" value="F:aldose 1-epimerase activity"/>
    <property type="evidence" value="ECO:0007669"/>
    <property type="project" value="UniProtKB-EC"/>
</dbReference>
<keyword evidence="6 8" id="KW-0413">Isomerase</keyword>
<evidence type="ECO:0000313" key="12">
    <source>
        <dbReference type="EMBL" id="CRZ34969.1"/>
    </source>
</evidence>
<evidence type="ECO:0000256" key="7">
    <source>
        <dbReference type="ARBA" id="ARBA00023277"/>
    </source>
</evidence>
<comment type="pathway">
    <text evidence="2 8">Carbohydrate metabolism; hexose metabolism.</text>
</comment>
<feature type="binding site" evidence="10">
    <location>
        <position position="252"/>
    </location>
    <ligand>
        <name>beta-D-galactose</name>
        <dbReference type="ChEBI" id="CHEBI:27667"/>
    </ligand>
</feature>
<evidence type="ECO:0000256" key="1">
    <source>
        <dbReference type="ARBA" id="ARBA00001614"/>
    </source>
</evidence>
<reference evidence="12 13" key="1">
    <citation type="submission" date="2015-06" db="EMBL/GenBank/DDBJ databases">
        <authorList>
            <person name="Wibberg Daniel"/>
        </authorList>
    </citation>
    <scope>NUCLEOTIDE SEQUENCE [LARGE SCALE GENOMIC DNA]</scope>
    <source>
        <strain evidence="12 13">T3/55T</strain>
    </source>
</reference>